<dbReference type="AlphaFoldDB" id="I0IBH3"/>
<feature type="domain" description="Adaptor protein ClpS core" evidence="1">
    <location>
        <begin position="21"/>
        <end position="85"/>
    </location>
</feature>
<dbReference type="Proteomes" id="UP000007881">
    <property type="component" value="Chromosome"/>
</dbReference>
<keyword evidence="2" id="KW-0645">Protease</keyword>
<dbReference type="OrthoDB" id="286350at2"/>
<keyword evidence="2" id="KW-0378">Hydrolase</keyword>
<protein>
    <submittedName>
        <fullName evidence="2">ATP-dependent Clp protease adapter protein ClpS</fullName>
    </submittedName>
</protein>
<organism evidence="2 3">
    <name type="scientific">Phycisphaera mikurensis (strain NBRC 102666 / KCTC 22515 / FYK2301M01)</name>
    <dbReference type="NCBI Taxonomy" id="1142394"/>
    <lineage>
        <taxon>Bacteria</taxon>
        <taxon>Pseudomonadati</taxon>
        <taxon>Planctomycetota</taxon>
        <taxon>Phycisphaerae</taxon>
        <taxon>Phycisphaerales</taxon>
        <taxon>Phycisphaeraceae</taxon>
        <taxon>Phycisphaera</taxon>
    </lineage>
</organism>
<gene>
    <name evidence="2" type="primary">clpS</name>
    <name evidence="2" type="ordered locus">PSMK_04520</name>
</gene>
<evidence type="ECO:0000313" key="3">
    <source>
        <dbReference type="Proteomes" id="UP000007881"/>
    </source>
</evidence>
<dbReference type="HOGENOM" id="CLU_163279_0_0_0"/>
<evidence type="ECO:0000259" key="1">
    <source>
        <dbReference type="Pfam" id="PF02617"/>
    </source>
</evidence>
<keyword evidence="3" id="KW-1185">Reference proteome</keyword>
<dbReference type="Gene3D" id="3.30.1390.10">
    <property type="match status" value="1"/>
</dbReference>
<evidence type="ECO:0000313" key="2">
    <source>
        <dbReference type="EMBL" id="BAM02611.1"/>
    </source>
</evidence>
<dbReference type="GO" id="GO:0008233">
    <property type="term" value="F:peptidase activity"/>
    <property type="evidence" value="ECO:0007669"/>
    <property type="project" value="UniProtKB-KW"/>
</dbReference>
<accession>I0IBH3</accession>
<name>I0IBH3_PHYMF</name>
<dbReference type="EMBL" id="AP012338">
    <property type="protein sequence ID" value="BAM02611.1"/>
    <property type="molecule type" value="Genomic_DNA"/>
</dbReference>
<dbReference type="InterPro" id="IPR014719">
    <property type="entry name" value="Ribosomal_bL12_C/ClpS-like"/>
</dbReference>
<dbReference type="KEGG" id="phm:PSMK_04520"/>
<dbReference type="RefSeq" id="WP_014435831.1">
    <property type="nucleotide sequence ID" value="NC_017080.1"/>
</dbReference>
<reference evidence="2 3" key="1">
    <citation type="submission" date="2012-02" db="EMBL/GenBank/DDBJ databases">
        <title>Complete genome sequence of Phycisphaera mikurensis NBRC 102666.</title>
        <authorList>
            <person name="Ankai A."/>
            <person name="Hosoyama A."/>
            <person name="Terui Y."/>
            <person name="Sekine M."/>
            <person name="Fukai R."/>
            <person name="Kato Y."/>
            <person name="Nakamura S."/>
            <person name="Yamada-Narita S."/>
            <person name="Kawakoshi A."/>
            <person name="Fukunaga Y."/>
            <person name="Yamazaki S."/>
            <person name="Fujita N."/>
        </authorList>
    </citation>
    <scope>NUCLEOTIDE SEQUENCE [LARGE SCALE GENOMIC DNA]</scope>
    <source>
        <strain evidence="3">NBRC 102666 / KCTC 22515 / FYK2301M01</strain>
    </source>
</reference>
<dbReference type="SUPFAM" id="SSF54736">
    <property type="entry name" value="ClpS-like"/>
    <property type="match status" value="1"/>
</dbReference>
<sequence>MPSAPAPPTASPAAREPATLPPHVLVLHNDEQNTLGYVVDVLRRVLGLSASRAWRLARVTHRRGRCAVWAGHRELAELKAVQVRAAGPDPGVVALGDPCRPLRVSVERAPSG</sequence>
<dbReference type="Pfam" id="PF02617">
    <property type="entry name" value="ClpS"/>
    <property type="match status" value="1"/>
</dbReference>
<dbReference type="GO" id="GO:0030163">
    <property type="term" value="P:protein catabolic process"/>
    <property type="evidence" value="ECO:0007669"/>
    <property type="project" value="InterPro"/>
</dbReference>
<dbReference type="eggNOG" id="COG2127">
    <property type="taxonomic scope" value="Bacteria"/>
</dbReference>
<dbReference type="STRING" id="1142394.PSMK_04520"/>
<dbReference type="GO" id="GO:0006508">
    <property type="term" value="P:proteolysis"/>
    <property type="evidence" value="ECO:0007669"/>
    <property type="project" value="UniProtKB-KW"/>
</dbReference>
<dbReference type="InterPro" id="IPR003769">
    <property type="entry name" value="ClpS_core"/>
</dbReference>
<proteinExistence type="predicted"/>